<keyword evidence="9 10" id="KW-0998">Cell outer membrane</keyword>
<dbReference type="GO" id="GO:0044718">
    <property type="term" value="P:siderophore transmembrane transport"/>
    <property type="evidence" value="ECO:0007669"/>
    <property type="project" value="TreeGrafter"/>
</dbReference>
<keyword evidence="8 14" id="KW-0675">Receptor</keyword>
<dbReference type="FunFam" id="2.60.40.1120:FF:000003">
    <property type="entry name" value="Outer membrane protein Omp121"/>
    <property type="match status" value="1"/>
</dbReference>
<comment type="caution">
    <text evidence="14">The sequence shown here is derived from an EMBL/GenBank/DDBJ whole genome shotgun (WGS) entry which is preliminary data.</text>
</comment>
<evidence type="ECO:0000259" key="13">
    <source>
        <dbReference type="Pfam" id="PF07715"/>
    </source>
</evidence>
<evidence type="ECO:0000256" key="4">
    <source>
        <dbReference type="ARBA" id="ARBA00022692"/>
    </source>
</evidence>
<keyword evidence="7 10" id="KW-0472">Membrane</keyword>
<name>A0A6I2TWM7_9BACT</name>
<dbReference type="Pfam" id="PF07715">
    <property type="entry name" value="Plug"/>
    <property type="match status" value="1"/>
</dbReference>
<dbReference type="GO" id="GO:0015344">
    <property type="term" value="F:siderophore uptake transmembrane transporter activity"/>
    <property type="evidence" value="ECO:0007669"/>
    <property type="project" value="TreeGrafter"/>
</dbReference>
<comment type="similarity">
    <text evidence="10 11">Belongs to the TonB-dependent receptor family.</text>
</comment>
<dbReference type="GO" id="GO:0009279">
    <property type="term" value="C:cell outer membrane"/>
    <property type="evidence" value="ECO:0007669"/>
    <property type="project" value="UniProtKB-SubCell"/>
</dbReference>
<evidence type="ECO:0000256" key="9">
    <source>
        <dbReference type="ARBA" id="ARBA00023237"/>
    </source>
</evidence>
<evidence type="ECO:0000256" key="6">
    <source>
        <dbReference type="ARBA" id="ARBA00023077"/>
    </source>
</evidence>
<keyword evidence="3 10" id="KW-1134">Transmembrane beta strand</keyword>
<comment type="subcellular location">
    <subcellularLocation>
        <location evidence="1 10">Cell outer membrane</location>
        <topology evidence="1 10">Multi-pass membrane protein</topology>
    </subcellularLocation>
</comment>
<dbReference type="SUPFAM" id="SSF49464">
    <property type="entry name" value="Carboxypeptidase regulatory domain-like"/>
    <property type="match status" value="1"/>
</dbReference>
<dbReference type="NCBIfam" id="TIGR04056">
    <property type="entry name" value="OMP_RagA_SusC"/>
    <property type="match status" value="1"/>
</dbReference>
<evidence type="ECO:0000313" key="15">
    <source>
        <dbReference type="Proteomes" id="UP000450161"/>
    </source>
</evidence>
<evidence type="ECO:0000256" key="7">
    <source>
        <dbReference type="ARBA" id="ARBA00023136"/>
    </source>
</evidence>
<dbReference type="PANTHER" id="PTHR30069:SF29">
    <property type="entry name" value="HEMOGLOBIN AND HEMOGLOBIN-HAPTOGLOBIN-BINDING PROTEIN 1-RELATED"/>
    <property type="match status" value="1"/>
</dbReference>
<reference evidence="14 15" key="1">
    <citation type="submission" date="2019-08" db="EMBL/GenBank/DDBJ databases">
        <title>In-depth cultivation of the pig gut microbiome towards novel bacterial diversity and tailored functional studies.</title>
        <authorList>
            <person name="Wylensek D."/>
            <person name="Hitch T.C.A."/>
            <person name="Clavel T."/>
        </authorList>
    </citation>
    <scope>NUCLEOTIDE SEQUENCE [LARGE SCALE GENOMIC DNA]</scope>
    <source>
        <strain evidence="14 15">LKV-178-WT-2C</strain>
    </source>
</reference>
<evidence type="ECO:0000256" key="3">
    <source>
        <dbReference type="ARBA" id="ARBA00022452"/>
    </source>
</evidence>
<sequence>MCGGAILSCGVAFAQTSVTGKVVASENGEPVIGASIKVAGTNTGTVTDVDGNFSLNVPAGSKLEITYIGMNPQTVKASSNMKIALTSDNKTLDEVVVTGYGVTRKAAFTGAATTLGKDIVDARNDANPIKALEGTVPGLQLSTTSGQPGAPQTIFIRGRNSINSGTQPLYVVDGIPFNADPVGARMDEGVTLSPLSSLNSNDIESITVLKDATATSIYGSRAANGVIVITTKHGSQGKTKVNFTAKLGWESLPSYTNNYKLVNADQNIELATEALLNSYKENGAGSTFGYYNEAYDFGCTYDQKGAEDFYDSYTGGWLSNYRNAGKSTNWMDEITRNGLIQEYGFDINSGAKEKTAPIFYLSYNYLGDESFMKGKDLKRHTLRFNLDQQPCKFVKYGINTSFSYTVTNNGAGGGYFSDPLTQVYMMNPMTGVYDENGDFNFDTSTQYNPVALRSKLGDKNEAKQYQATVSPYVQLNILPGLTWMTKGGLDLYYVDEYEFWSFLNPQGKSQNGYGANFSNMRSLLTITNTLNYIKTFGEKHHLNVLLGQEGQQTSIRREDMENSNFPVQNLGQLSLASVPGSAKTYKFKLVQNSFFSNLQYDYDNKYYVSASFRTDGSSRFGKDHRWASFWSVGAKYRITEEKFMEAAKSWLTDLTIRGSYGTTGNQDVGDHTNADYLSWIVARDVFGYGYNYNGKPGSGHEQFGNPDLKWEKTGKFNVGIDATFLDRIFFTFDYYNHKTTDMVFAVPVSYLTGLTEYYKNIGSLSNKGIEFSLGANIIKNKDWLWNLTVTGSHNKNKVVKLSTDDPIETSISITEAGRPLYTWKMKEWAGVDPQTGHALWYLNETGDETTDNYNKAAKRYLGDANPSFFGSIQNTLKWKGIDFAFQFNYSLGGKIYGNNLRYDENIGASFYENYTEYVYKNRWQKPGDITDVPRLSTDDNYANSASSRFLMSRSYLKLRSLSLGYTLPKSLLSKAFIDNARIFVNAENLYTWTASDYRGFDPSGVGANGNQWWNYPLARSVVFGITLGF</sequence>
<evidence type="ECO:0000256" key="8">
    <source>
        <dbReference type="ARBA" id="ARBA00023170"/>
    </source>
</evidence>
<dbReference type="Gene3D" id="2.60.40.1120">
    <property type="entry name" value="Carboxypeptidase-like, regulatory domain"/>
    <property type="match status" value="1"/>
</dbReference>
<dbReference type="NCBIfam" id="TIGR04057">
    <property type="entry name" value="SusC_RagA_signa"/>
    <property type="match status" value="1"/>
</dbReference>
<gene>
    <name evidence="14" type="ORF">FYJ72_03775</name>
</gene>
<feature type="domain" description="TonB-dependent receptor plug" evidence="13">
    <location>
        <begin position="108"/>
        <end position="226"/>
    </location>
</feature>
<dbReference type="Gene3D" id="2.170.130.10">
    <property type="entry name" value="TonB-dependent receptor, plug domain"/>
    <property type="match status" value="1"/>
</dbReference>
<dbReference type="PANTHER" id="PTHR30069">
    <property type="entry name" value="TONB-DEPENDENT OUTER MEMBRANE RECEPTOR"/>
    <property type="match status" value="1"/>
</dbReference>
<dbReference type="InterPro" id="IPR012910">
    <property type="entry name" value="Plug_dom"/>
</dbReference>
<evidence type="ECO:0000256" key="1">
    <source>
        <dbReference type="ARBA" id="ARBA00004571"/>
    </source>
</evidence>
<dbReference type="InterPro" id="IPR039426">
    <property type="entry name" value="TonB-dep_rcpt-like"/>
</dbReference>
<dbReference type="InterPro" id="IPR008969">
    <property type="entry name" value="CarboxyPept-like_regulatory"/>
</dbReference>
<keyword evidence="4 10" id="KW-0812">Transmembrane</keyword>
<dbReference type="EMBL" id="VUNF01000004">
    <property type="protein sequence ID" value="MST76823.1"/>
    <property type="molecule type" value="Genomic_DNA"/>
</dbReference>
<dbReference type="Proteomes" id="UP000450161">
    <property type="component" value="Unassembled WGS sequence"/>
</dbReference>
<dbReference type="InterPro" id="IPR023996">
    <property type="entry name" value="TonB-dep_OMP_SusC/RagA"/>
</dbReference>
<proteinExistence type="inferred from homology"/>
<dbReference type="AlphaFoldDB" id="A0A6I2TWM7"/>
<dbReference type="PROSITE" id="PS52016">
    <property type="entry name" value="TONB_DEPENDENT_REC_3"/>
    <property type="match status" value="1"/>
</dbReference>
<dbReference type="InterPro" id="IPR036942">
    <property type="entry name" value="Beta-barrel_TonB_sf"/>
</dbReference>
<evidence type="ECO:0000256" key="10">
    <source>
        <dbReference type="PROSITE-ProRule" id="PRU01360"/>
    </source>
</evidence>
<evidence type="ECO:0000256" key="11">
    <source>
        <dbReference type="RuleBase" id="RU003357"/>
    </source>
</evidence>
<organism evidence="14 15">
    <name type="scientific">Segatella copri</name>
    <dbReference type="NCBI Taxonomy" id="165179"/>
    <lineage>
        <taxon>Bacteria</taxon>
        <taxon>Pseudomonadati</taxon>
        <taxon>Bacteroidota</taxon>
        <taxon>Bacteroidia</taxon>
        <taxon>Bacteroidales</taxon>
        <taxon>Prevotellaceae</taxon>
        <taxon>Segatella</taxon>
    </lineage>
</organism>
<protein>
    <submittedName>
        <fullName evidence="14">TonB-dependent receptor</fullName>
    </submittedName>
</protein>
<feature type="domain" description="TonB-dependent receptor-like beta-barrel" evidence="12">
    <location>
        <begin position="416"/>
        <end position="989"/>
    </location>
</feature>
<dbReference type="Pfam" id="PF00593">
    <property type="entry name" value="TonB_dep_Rec_b-barrel"/>
    <property type="match status" value="1"/>
</dbReference>
<dbReference type="SUPFAM" id="SSF56935">
    <property type="entry name" value="Porins"/>
    <property type="match status" value="1"/>
</dbReference>
<dbReference type="InterPro" id="IPR037066">
    <property type="entry name" value="Plug_dom_sf"/>
</dbReference>
<dbReference type="InterPro" id="IPR023997">
    <property type="entry name" value="TonB-dep_OMP_SusC/RagA_CS"/>
</dbReference>
<evidence type="ECO:0000313" key="14">
    <source>
        <dbReference type="EMBL" id="MST76823.1"/>
    </source>
</evidence>
<evidence type="ECO:0000256" key="5">
    <source>
        <dbReference type="ARBA" id="ARBA00022729"/>
    </source>
</evidence>
<evidence type="ECO:0000259" key="12">
    <source>
        <dbReference type="Pfam" id="PF00593"/>
    </source>
</evidence>
<accession>A0A6I2TWM7</accession>
<dbReference type="Gene3D" id="2.40.170.20">
    <property type="entry name" value="TonB-dependent receptor, beta-barrel domain"/>
    <property type="match status" value="1"/>
</dbReference>
<keyword evidence="5" id="KW-0732">Signal</keyword>
<evidence type="ECO:0000256" key="2">
    <source>
        <dbReference type="ARBA" id="ARBA00022448"/>
    </source>
</evidence>
<dbReference type="InterPro" id="IPR000531">
    <property type="entry name" value="Beta-barrel_TonB"/>
</dbReference>
<keyword evidence="2 10" id="KW-0813">Transport</keyword>
<keyword evidence="6 11" id="KW-0798">TonB box</keyword>
<dbReference type="Pfam" id="PF13715">
    <property type="entry name" value="CarbopepD_reg_2"/>
    <property type="match status" value="1"/>
</dbReference>